<evidence type="ECO:0008006" key="5">
    <source>
        <dbReference type="Google" id="ProtNLM"/>
    </source>
</evidence>
<dbReference type="Proteomes" id="UP000028981">
    <property type="component" value="Unassembled WGS sequence"/>
</dbReference>
<dbReference type="InterPro" id="IPR027417">
    <property type="entry name" value="P-loop_NTPase"/>
</dbReference>
<dbReference type="InterPro" id="IPR005021">
    <property type="entry name" value="Terminase_largesu-like"/>
</dbReference>
<protein>
    <recommendedName>
        <fullName evidence="5">Terminase</fullName>
    </recommendedName>
</protein>
<evidence type="ECO:0000313" key="4">
    <source>
        <dbReference type="Proteomes" id="UP000028981"/>
    </source>
</evidence>
<dbReference type="AlphaFoldDB" id="A0A087M191"/>
<feature type="domain" description="Terminase large subunit-like ATPase" evidence="1">
    <location>
        <begin position="49"/>
        <end position="223"/>
    </location>
</feature>
<feature type="domain" description="Terminase large subunit-like endonuclease" evidence="2">
    <location>
        <begin position="241"/>
        <end position="514"/>
    </location>
</feature>
<dbReference type="Gene3D" id="3.40.50.300">
    <property type="entry name" value="P-loop containing nucleotide triphosphate hydrolases"/>
    <property type="match status" value="1"/>
</dbReference>
<dbReference type="Pfam" id="PF03354">
    <property type="entry name" value="TerL_ATPase"/>
    <property type="match status" value="1"/>
</dbReference>
<evidence type="ECO:0000259" key="2">
    <source>
        <dbReference type="Pfam" id="PF20441"/>
    </source>
</evidence>
<dbReference type="EMBL" id="JQGC01000012">
    <property type="protein sequence ID" value="KFL30644.1"/>
    <property type="molecule type" value="Genomic_DNA"/>
</dbReference>
<gene>
    <name evidence="3" type="ORF">JP75_14315</name>
</gene>
<dbReference type="PANTHER" id="PTHR41287:SF1">
    <property type="entry name" value="PROTEIN YMFN"/>
    <property type="match status" value="1"/>
</dbReference>
<name>A0A087M191_9HYPH</name>
<comment type="caution">
    <text evidence="3">The sequence shown here is derived from an EMBL/GenBank/DDBJ whole genome shotgun (WGS) entry which is preliminary data.</text>
</comment>
<keyword evidence="4" id="KW-1185">Reference proteome</keyword>
<dbReference type="GO" id="GO:0004519">
    <property type="term" value="F:endonuclease activity"/>
    <property type="evidence" value="ECO:0007669"/>
    <property type="project" value="InterPro"/>
</dbReference>
<dbReference type="STRING" id="46914.JP75_14315"/>
<dbReference type="PANTHER" id="PTHR41287">
    <property type="match status" value="1"/>
</dbReference>
<dbReference type="InterPro" id="IPR046461">
    <property type="entry name" value="TerL_ATPase"/>
</dbReference>
<reference evidence="3 4" key="1">
    <citation type="submission" date="2014-08" db="EMBL/GenBank/DDBJ databases">
        <authorList>
            <person name="Hassan Y.I."/>
            <person name="Lepp D."/>
            <person name="Zhou T."/>
        </authorList>
    </citation>
    <scope>NUCLEOTIDE SEQUENCE [LARGE SCALE GENOMIC DNA]</scope>
    <source>
        <strain evidence="3 4">IFO13584</strain>
    </source>
</reference>
<dbReference type="InterPro" id="IPR046462">
    <property type="entry name" value="TerL_nuclease"/>
</dbReference>
<evidence type="ECO:0000259" key="1">
    <source>
        <dbReference type="Pfam" id="PF03354"/>
    </source>
</evidence>
<evidence type="ECO:0000313" key="3">
    <source>
        <dbReference type="EMBL" id="KFL30644.1"/>
    </source>
</evidence>
<dbReference type="Pfam" id="PF20441">
    <property type="entry name" value="TerL_nuclease"/>
    <property type="match status" value="1"/>
</dbReference>
<sequence length="533" mass="59965">MVDPFPHWLFDDSEIPDPFGYGERAVNFVRAHRHPASVLPKQAFELVRFQERFIRKLFGARNPDGSRQYTDARVMMPRGARKTSLGAICALLNLYGPEALSSPKVLLAAYNREQARIAFDEAVGIISVTPPVRKRLTVRDSKHEITYQVGHGKLKAISADAKTSYGASPTFALIDEIHVWDNPKLYNTICTGLRKRSGTLKLIISQAGRGQGTIAFEEFDYARRVATGEIDAPHILPVLLETPTNADWRSEEVWRRVNPGLDLGWPDIESFRRAVIEAEHNPIVRDTFKNEHLNMWLNYSQSPLFDMGTYDEGQFEIDFDELADLPCFLGVDLSRSGDLTAIVTAWRHDDGNITVRPTFYLPDHELQKRADRDQAPYVRWRDSGHLKTVPGATIEPEQIEAEIREIVAANDNVVEVAFDPALAGSMLRRLVADDIPAFEFNQRRQFIGPAVADLERVVNGRRIRHNGHPILRAHFDNVRAVIGSDDITMMKKARATDRIDGAFAAAMAVSRAVANDNSPSVWDDPDFISKVYG</sequence>
<accession>A0A087M191</accession>
<organism evidence="3 4">
    <name type="scientific">Devosia riboflavina</name>
    <dbReference type="NCBI Taxonomy" id="46914"/>
    <lineage>
        <taxon>Bacteria</taxon>
        <taxon>Pseudomonadati</taxon>
        <taxon>Pseudomonadota</taxon>
        <taxon>Alphaproteobacteria</taxon>
        <taxon>Hyphomicrobiales</taxon>
        <taxon>Devosiaceae</taxon>
        <taxon>Devosia</taxon>
    </lineage>
</organism>
<proteinExistence type="predicted"/>